<gene>
    <name evidence="2" type="ORF">LTR09_005029</name>
</gene>
<keyword evidence="3" id="KW-1185">Reference proteome</keyword>
<evidence type="ECO:0000313" key="3">
    <source>
        <dbReference type="Proteomes" id="UP001271007"/>
    </source>
</evidence>
<dbReference type="Proteomes" id="UP001271007">
    <property type="component" value="Unassembled WGS sequence"/>
</dbReference>
<accession>A0AAJ0DGN4</accession>
<comment type="caution">
    <text evidence="2">The sequence shown here is derived from an EMBL/GenBank/DDBJ whole genome shotgun (WGS) entry which is preliminary data.</text>
</comment>
<evidence type="ECO:0000313" key="2">
    <source>
        <dbReference type="EMBL" id="KAK3053750.1"/>
    </source>
</evidence>
<reference evidence="2" key="1">
    <citation type="submission" date="2023-04" db="EMBL/GenBank/DDBJ databases">
        <title>Black Yeasts Isolated from many extreme environments.</title>
        <authorList>
            <person name="Coleine C."/>
            <person name="Stajich J.E."/>
            <person name="Selbmann L."/>
        </authorList>
    </citation>
    <scope>NUCLEOTIDE SEQUENCE</scope>
    <source>
        <strain evidence="2">CCFEE 5312</strain>
    </source>
</reference>
<dbReference type="AlphaFoldDB" id="A0AAJ0DGN4"/>
<feature type="compositionally biased region" description="Basic and acidic residues" evidence="1">
    <location>
        <begin position="1"/>
        <end position="32"/>
    </location>
</feature>
<protein>
    <submittedName>
        <fullName evidence="2">Uncharacterized protein</fullName>
    </submittedName>
</protein>
<proteinExistence type="predicted"/>
<feature type="compositionally biased region" description="Basic and acidic residues" evidence="1">
    <location>
        <begin position="47"/>
        <end position="60"/>
    </location>
</feature>
<dbReference type="EMBL" id="JAWDJX010000014">
    <property type="protein sequence ID" value="KAK3053750.1"/>
    <property type="molecule type" value="Genomic_DNA"/>
</dbReference>
<organism evidence="2 3">
    <name type="scientific">Extremus antarcticus</name>
    <dbReference type="NCBI Taxonomy" id="702011"/>
    <lineage>
        <taxon>Eukaryota</taxon>
        <taxon>Fungi</taxon>
        <taxon>Dikarya</taxon>
        <taxon>Ascomycota</taxon>
        <taxon>Pezizomycotina</taxon>
        <taxon>Dothideomycetes</taxon>
        <taxon>Dothideomycetidae</taxon>
        <taxon>Mycosphaerellales</taxon>
        <taxon>Extremaceae</taxon>
        <taxon>Extremus</taxon>
    </lineage>
</organism>
<feature type="region of interest" description="Disordered" evidence="1">
    <location>
        <begin position="1"/>
        <end position="72"/>
    </location>
</feature>
<evidence type="ECO:0000256" key="1">
    <source>
        <dbReference type="SAM" id="MobiDB-lite"/>
    </source>
</evidence>
<name>A0AAJ0DGN4_9PEZI</name>
<sequence length="72" mass="8455">MPSEQKPRPRSSESKREDSKAPKEERKKDRSKPSRNSSQGNPYGIDRWLDEKQGGLKGDEPYLAGYYWKERK</sequence>